<feature type="chain" id="PRO_5046505294" evidence="4">
    <location>
        <begin position="22"/>
        <end position="410"/>
    </location>
</feature>
<dbReference type="SMART" id="SM00722">
    <property type="entry name" value="CASH"/>
    <property type="match status" value="1"/>
</dbReference>
<feature type="domain" description="Carbohydrate-binding/sugar hydrolysis" evidence="5">
    <location>
        <begin position="53"/>
        <end position="186"/>
    </location>
</feature>
<evidence type="ECO:0000256" key="3">
    <source>
        <dbReference type="ARBA" id="ARBA00022786"/>
    </source>
</evidence>
<evidence type="ECO:0000259" key="5">
    <source>
        <dbReference type="SMART" id="SM00722"/>
    </source>
</evidence>
<comment type="caution">
    <text evidence="6">The sequence shown here is derived from an EMBL/GenBank/DDBJ whole genome shotgun (WGS) entry which is preliminary data.</text>
</comment>
<dbReference type="InterPro" id="IPR012334">
    <property type="entry name" value="Pectin_lyas_fold"/>
</dbReference>
<dbReference type="PANTHER" id="PTHR22990">
    <property type="entry name" value="F-BOX ONLY PROTEIN"/>
    <property type="match status" value="1"/>
</dbReference>
<evidence type="ECO:0000313" key="7">
    <source>
        <dbReference type="Proteomes" id="UP001200145"/>
    </source>
</evidence>
<dbReference type="SMART" id="SM00710">
    <property type="entry name" value="PbH1"/>
    <property type="match status" value="9"/>
</dbReference>
<dbReference type="InterPro" id="IPR006626">
    <property type="entry name" value="PbH1"/>
</dbReference>
<dbReference type="InterPro" id="IPR022441">
    <property type="entry name" value="Para_beta_helix_rpt-2"/>
</dbReference>
<feature type="signal peptide" evidence="4">
    <location>
        <begin position="1"/>
        <end position="21"/>
    </location>
</feature>
<sequence length="410" mass="45997">MIRLLYIIICAQLVILLPAQAAEHLVKPGESIQAAINKASKGDLIKVMPGTYREKGILINKQLVLQGIGYPVLDGEKKYEVLTITADHVVVQGFEIIRSGYSSMDELAAVRIKQASYVGLRNNRLRENFFGIYCQHASFSLIANNDITSTGGSELEAGNGIHAWKSDHLVIDGNFISGHRDGIYFEFVTESTITNNKSHQNIRYGLHFMFSHQDIYTNNTFSENGAGVAVMYSRQVTMIRNHFLDNWGSAAYGILLKDISDSYAAYNEFSRNTAAIYMEGSSRLTIFANRFLQNGYAIRIQASCDNNVIRKNNFIANSFDIATNGSLVLNSFNENYWDKYEGYDLNRDGMGDVPYRPLSLFALIVERNNSAMMLFRSPMVGLLEKAEKIMPGITPEKLKDDQPSMKPFPL</sequence>
<comment type="pathway">
    <text evidence="1">Protein modification; protein ubiquitination.</text>
</comment>
<evidence type="ECO:0000256" key="2">
    <source>
        <dbReference type="ARBA" id="ARBA00022737"/>
    </source>
</evidence>
<accession>A0ABS9BDU7</accession>
<gene>
    <name evidence="6" type="ORF">L0U88_04515</name>
</gene>
<evidence type="ECO:0000256" key="4">
    <source>
        <dbReference type="SAM" id="SignalP"/>
    </source>
</evidence>
<protein>
    <submittedName>
        <fullName evidence="6">Nitrous oxide reductase family maturation protein NosD</fullName>
    </submittedName>
</protein>
<dbReference type="Gene3D" id="2.160.20.10">
    <property type="entry name" value="Single-stranded right-handed beta-helix, Pectin lyase-like"/>
    <property type="match status" value="1"/>
</dbReference>
<dbReference type="InterPro" id="IPR006633">
    <property type="entry name" value="Carb-bd_sugar_hydrolysis-dom"/>
</dbReference>
<keyword evidence="4" id="KW-0732">Signal</keyword>
<dbReference type="InterPro" id="IPR051550">
    <property type="entry name" value="SCF-Subunits/Alg-Epimerases"/>
</dbReference>
<organism evidence="6 7">
    <name type="scientific">Flavihumibacter fluminis</name>
    <dbReference type="NCBI Taxonomy" id="2909236"/>
    <lineage>
        <taxon>Bacteria</taxon>
        <taxon>Pseudomonadati</taxon>
        <taxon>Bacteroidota</taxon>
        <taxon>Chitinophagia</taxon>
        <taxon>Chitinophagales</taxon>
        <taxon>Chitinophagaceae</taxon>
        <taxon>Flavihumibacter</taxon>
    </lineage>
</organism>
<keyword evidence="3" id="KW-0833">Ubl conjugation pathway</keyword>
<dbReference type="NCBIfam" id="TIGR03804">
    <property type="entry name" value="para_beta_helix"/>
    <property type="match status" value="1"/>
</dbReference>
<dbReference type="Pfam" id="PF05048">
    <property type="entry name" value="NosD"/>
    <property type="match status" value="1"/>
</dbReference>
<dbReference type="PANTHER" id="PTHR22990:SF15">
    <property type="entry name" value="F-BOX ONLY PROTEIN 10"/>
    <property type="match status" value="1"/>
</dbReference>
<dbReference type="Proteomes" id="UP001200145">
    <property type="component" value="Unassembled WGS sequence"/>
</dbReference>
<dbReference type="NCBIfam" id="TIGR04247">
    <property type="entry name" value="NosD_copper_fam"/>
    <property type="match status" value="1"/>
</dbReference>
<dbReference type="RefSeq" id="WP_234864419.1">
    <property type="nucleotide sequence ID" value="NZ_JAKEVY010000001.1"/>
</dbReference>
<reference evidence="6 7" key="1">
    <citation type="submission" date="2022-01" db="EMBL/GenBank/DDBJ databases">
        <title>Flavihumibacter sp. nov., isolated from sediment of a river.</title>
        <authorList>
            <person name="Liu H."/>
        </authorList>
    </citation>
    <scope>NUCLEOTIDE SEQUENCE [LARGE SCALE GENOMIC DNA]</scope>
    <source>
        <strain evidence="6 7">RY-1</strain>
    </source>
</reference>
<keyword evidence="7" id="KW-1185">Reference proteome</keyword>
<dbReference type="InterPro" id="IPR011050">
    <property type="entry name" value="Pectin_lyase_fold/virulence"/>
</dbReference>
<keyword evidence="2" id="KW-0677">Repeat</keyword>
<name>A0ABS9BDU7_9BACT</name>
<proteinExistence type="predicted"/>
<dbReference type="EMBL" id="JAKEVY010000001">
    <property type="protein sequence ID" value="MCF1713892.1"/>
    <property type="molecule type" value="Genomic_DNA"/>
</dbReference>
<dbReference type="InterPro" id="IPR007742">
    <property type="entry name" value="NosD_dom"/>
</dbReference>
<dbReference type="SUPFAM" id="SSF51126">
    <property type="entry name" value="Pectin lyase-like"/>
    <property type="match status" value="1"/>
</dbReference>
<dbReference type="InterPro" id="IPR026464">
    <property type="entry name" value="NosD_copper_fam"/>
</dbReference>
<evidence type="ECO:0000313" key="6">
    <source>
        <dbReference type="EMBL" id="MCF1713892.1"/>
    </source>
</evidence>
<evidence type="ECO:0000256" key="1">
    <source>
        <dbReference type="ARBA" id="ARBA00004906"/>
    </source>
</evidence>